<evidence type="ECO:0000313" key="8">
    <source>
        <dbReference type="EMBL" id="MFC5905872.1"/>
    </source>
</evidence>
<dbReference type="PANTHER" id="PTHR42711:SF5">
    <property type="entry name" value="ABC TRANSPORTER ATP-BINDING PROTEIN NATA"/>
    <property type="match status" value="1"/>
</dbReference>
<keyword evidence="9" id="KW-1185">Reference proteome</keyword>
<evidence type="ECO:0000256" key="5">
    <source>
        <dbReference type="ARBA" id="ARBA00022840"/>
    </source>
</evidence>
<dbReference type="SUPFAM" id="SSF52540">
    <property type="entry name" value="P-loop containing nucleoside triphosphate hydrolases"/>
    <property type="match status" value="1"/>
</dbReference>
<keyword evidence="6" id="KW-0046">Antibiotic resistance</keyword>
<dbReference type="InterPro" id="IPR003593">
    <property type="entry name" value="AAA+_ATPase"/>
</dbReference>
<evidence type="ECO:0000256" key="3">
    <source>
        <dbReference type="ARBA" id="ARBA00022448"/>
    </source>
</evidence>
<dbReference type="GO" id="GO:0005524">
    <property type="term" value="F:ATP binding"/>
    <property type="evidence" value="ECO:0007669"/>
    <property type="project" value="UniProtKB-KW"/>
</dbReference>
<comment type="similarity">
    <text evidence="2">Belongs to the ABC transporter superfamily.</text>
</comment>
<accession>A0ABW1FXA4</accession>
<dbReference type="SMART" id="SM00382">
    <property type="entry name" value="AAA"/>
    <property type="match status" value="1"/>
</dbReference>
<dbReference type="EMBL" id="JBHSQJ010000005">
    <property type="protein sequence ID" value="MFC5905872.1"/>
    <property type="molecule type" value="Genomic_DNA"/>
</dbReference>
<dbReference type="InterPro" id="IPR027417">
    <property type="entry name" value="P-loop_NTPase"/>
</dbReference>
<dbReference type="Proteomes" id="UP001596174">
    <property type="component" value="Unassembled WGS sequence"/>
</dbReference>
<organism evidence="8 9">
    <name type="scientific">Streptacidiphilus monticola</name>
    <dbReference type="NCBI Taxonomy" id="2161674"/>
    <lineage>
        <taxon>Bacteria</taxon>
        <taxon>Bacillati</taxon>
        <taxon>Actinomycetota</taxon>
        <taxon>Actinomycetes</taxon>
        <taxon>Kitasatosporales</taxon>
        <taxon>Streptomycetaceae</taxon>
        <taxon>Streptacidiphilus</taxon>
    </lineage>
</organism>
<dbReference type="CDD" id="cd03230">
    <property type="entry name" value="ABC_DR_subfamily_A"/>
    <property type="match status" value="1"/>
</dbReference>
<keyword evidence="3" id="KW-0813">Transport</keyword>
<dbReference type="Pfam" id="PF00005">
    <property type="entry name" value="ABC_tran"/>
    <property type="match status" value="1"/>
</dbReference>
<evidence type="ECO:0000256" key="1">
    <source>
        <dbReference type="ARBA" id="ARBA00004202"/>
    </source>
</evidence>
<evidence type="ECO:0000256" key="6">
    <source>
        <dbReference type="ARBA" id="ARBA00023251"/>
    </source>
</evidence>
<dbReference type="PANTHER" id="PTHR42711">
    <property type="entry name" value="ABC TRANSPORTER ATP-BINDING PROTEIN"/>
    <property type="match status" value="1"/>
</dbReference>
<protein>
    <submittedName>
        <fullName evidence="8">ABC transporter ATP-binding protein</fullName>
    </submittedName>
</protein>
<evidence type="ECO:0000259" key="7">
    <source>
        <dbReference type="PROSITE" id="PS50893"/>
    </source>
</evidence>
<dbReference type="Gene3D" id="3.40.50.300">
    <property type="entry name" value="P-loop containing nucleotide triphosphate hydrolases"/>
    <property type="match status" value="1"/>
</dbReference>
<feature type="domain" description="ABC transporter" evidence="7">
    <location>
        <begin position="17"/>
        <end position="244"/>
    </location>
</feature>
<comment type="subcellular location">
    <subcellularLocation>
        <location evidence="1">Cell membrane</location>
        <topology evidence="1">Peripheral membrane protein</topology>
    </subcellularLocation>
</comment>
<keyword evidence="5 8" id="KW-0067">ATP-binding</keyword>
<dbReference type="InterPro" id="IPR050763">
    <property type="entry name" value="ABC_transporter_ATP-binding"/>
</dbReference>
<sequence>MTTQVVHQAPTEETAAVDVEELDKTYGRNVGVTGLTVRIERGEVFGFLGPNGAGKTTTLRCLVGLLRPTGGRLRVLGLDPVSQHRALAPRIGYLPGELRLYPELTGTETLRLLGDLQGAPTPRRAELCERLSLSASDLARPVREYSRGMKQKIGLVQAFQHEPELVILDEPTEGLDPLVQETFFALLDETARAGRTVLLSSHVLPEVQRACRRVAIIGAGRLVTVQAVAALREARARRVRLVLADRGGARPLGAADQWSPSWRGDEVTLLVPPDQLVGALRELLAALPVADLCVEEAGLDEAFLDLYRAGDAGHGQPAEVQR</sequence>
<evidence type="ECO:0000256" key="4">
    <source>
        <dbReference type="ARBA" id="ARBA00022741"/>
    </source>
</evidence>
<reference evidence="9" key="1">
    <citation type="journal article" date="2019" name="Int. J. Syst. Evol. Microbiol.">
        <title>The Global Catalogue of Microorganisms (GCM) 10K type strain sequencing project: providing services to taxonomists for standard genome sequencing and annotation.</title>
        <authorList>
            <consortium name="The Broad Institute Genomics Platform"/>
            <consortium name="The Broad Institute Genome Sequencing Center for Infectious Disease"/>
            <person name="Wu L."/>
            <person name="Ma J."/>
        </authorList>
    </citation>
    <scope>NUCLEOTIDE SEQUENCE [LARGE SCALE GENOMIC DNA]</scope>
    <source>
        <strain evidence="9">JCM 4816</strain>
    </source>
</reference>
<gene>
    <name evidence="8" type="ORF">ACFP3V_01385</name>
</gene>
<evidence type="ECO:0000313" key="9">
    <source>
        <dbReference type="Proteomes" id="UP001596174"/>
    </source>
</evidence>
<comment type="caution">
    <text evidence="8">The sequence shown here is derived from an EMBL/GenBank/DDBJ whole genome shotgun (WGS) entry which is preliminary data.</text>
</comment>
<dbReference type="PROSITE" id="PS50893">
    <property type="entry name" value="ABC_TRANSPORTER_2"/>
    <property type="match status" value="1"/>
</dbReference>
<dbReference type="RefSeq" id="WP_380578727.1">
    <property type="nucleotide sequence ID" value="NZ_JBHSQJ010000005.1"/>
</dbReference>
<proteinExistence type="inferred from homology"/>
<name>A0ABW1FXA4_9ACTN</name>
<evidence type="ECO:0000256" key="2">
    <source>
        <dbReference type="ARBA" id="ARBA00005417"/>
    </source>
</evidence>
<keyword evidence="4" id="KW-0547">Nucleotide-binding</keyword>
<dbReference type="InterPro" id="IPR003439">
    <property type="entry name" value="ABC_transporter-like_ATP-bd"/>
</dbReference>